<sequence>MPHIEYLASELLIQIFDHVGQVQDVLNLGATCHRLHDVQTSSRQLYFLQDAAERQYGPLDDAFQLLTQNDSQEAHIQRPIKVSLALLKQVVHVGRVAETWADTYPFKKWKDDYTNRRLLSLDERFKVRRAIYRLWLYTRAFHTPSHPRESRLYPSAMRARSALLHIWPTDELAEIADVRGVIRDILASNVCPSNGAVTRKFVNRHGDDAARQLVFNLTNIHLTFPPPAPPCPPNTGHFAQPPKSELFEHSPTFRASTTRTKALHLGRYGGLDAGNEGWGDSMGHYYVVEDMLKLDPERILWLKERKMGRAQVVEYIRGLGDWFENYGDTWGETLEYVLAERGEFVEDVMDEGGIVGYTGEDED</sequence>
<reference evidence="1" key="1">
    <citation type="journal article" date="2020" name="Stud. Mycol.">
        <title>101 Dothideomycetes genomes: a test case for predicting lifestyles and emergence of pathogens.</title>
        <authorList>
            <person name="Haridas S."/>
            <person name="Albert R."/>
            <person name="Binder M."/>
            <person name="Bloem J."/>
            <person name="Labutti K."/>
            <person name="Salamov A."/>
            <person name="Andreopoulos B."/>
            <person name="Baker S."/>
            <person name="Barry K."/>
            <person name="Bills G."/>
            <person name="Bluhm B."/>
            <person name="Cannon C."/>
            <person name="Castanera R."/>
            <person name="Culley D."/>
            <person name="Daum C."/>
            <person name="Ezra D."/>
            <person name="Gonzalez J."/>
            <person name="Henrissat B."/>
            <person name="Kuo A."/>
            <person name="Liang C."/>
            <person name="Lipzen A."/>
            <person name="Lutzoni F."/>
            <person name="Magnuson J."/>
            <person name="Mondo S."/>
            <person name="Nolan M."/>
            <person name="Ohm R."/>
            <person name="Pangilinan J."/>
            <person name="Park H.-J."/>
            <person name="Ramirez L."/>
            <person name="Alfaro M."/>
            <person name="Sun H."/>
            <person name="Tritt A."/>
            <person name="Yoshinaga Y."/>
            <person name="Zwiers L.-H."/>
            <person name="Turgeon B."/>
            <person name="Goodwin S."/>
            <person name="Spatafora J."/>
            <person name="Crous P."/>
            <person name="Grigoriev I."/>
        </authorList>
    </citation>
    <scope>NUCLEOTIDE SEQUENCE</scope>
    <source>
        <strain evidence="1">CBS 115976</strain>
    </source>
</reference>
<dbReference type="EMBL" id="MU004235">
    <property type="protein sequence ID" value="KAF2669470.1"/>
    <property type="molecule type" value="Genomic_DNA"/>
</dbReference>
<evidence type="ECO:0008006" key="3">
    <source>
        <dbReference type="Google" id="ProtNLM"/>
    </source>
</evidence>
<accession>A0A6A6UC32</accession>
<evidence type="ECO:0000313" key="1">
    <source>
        <dbReference type="EMBL" id="KAF2669470.1"/>
    </source>
</evidence>
<keyword evidence="2" id="KW-1185">Reference proteome</keyword>
<dbReference type="OrthoDB" id="1638493at2759"/>
<name>A0A6A6UC32_9PEZI</name>
<evidence type="ECO:0000313" key="2">
    <source>
        <dbReference type="Proteomes" id="UP000799302"/>
    </source>
</evidence>
<protein>
    <recommendedName>
        <fullName evidence="3">F-box domain-containing protein</fullName>
    </recommendedName>
</protein>
<organism evidence="1 2">
    <name type="scientific">Microthyrium microscopicum</name>
    <dbReference type="NCBI Taxonomy" id="703497"/>
    <lineage>
        <taxon>Eukaryota</taxon>
        <taxon>Fungi</taxon>
        <taxon>Dikarya</taxon>
        <taxon>Ascomycota</taxon>
        <taxon>Pezizomycotina</taxon>
        <taxon>Dothideomycetes</taxon>
        <taxon>Dothideomycetes incertae sedis</taxon>
        <taxon>Microthyriales</taxon>
        <taxon>Microthyriaceae</taxon>
        <taxon>Microthyrium</taxon>
    </lineage>
</organism>
<dbReference type="AlphaFoldDB" id="A0A6A6UC32"/>
<proteinExistence type="predicted"/>
<gene>
    <name evidence="1" type="ORF">BT63DRAFT_261765</name>
</gene>
<dbReference type="Proteomes" id="UP000799302">
    <property type="component" value="Unassembled WGS sequence"/>
</dbReference>